<feature type="transmembrane region" description="Helical" evidence="2">
    <location>
        <begin position="257"/>
        <end position="278"/>
    </location>
</feature>
<dbReference type="InterPro" id="IPR045883">
    <property type="entry name" value="At4g13530-like"/>
</dbReference>
<gene>
    <name evidence="3" type="ORF">ZIOFF_075817</name>
</gene>
<protein>
    <submittedName>
        <fullName evidence="3">Uncharacterized protein</fullName>
    </submittedName>
</protein>
<keyword evidence="2" id="KW-0812">Transmembrane</keyword>
<keyword evidence="4" id="KW-1185">Reference proteome</keyword>
<keyword evidence="2" id="KW-1133">Transmembrane helix</keyword>
<evidence type="ECO:0000313" key="3">
    <source>
        <dbReference type="EMBL" id="KAG6466327.1"/>
    </source>
</evidence>
<evidence type="ECO:0000313" key="4">
    <source>
        <dbReference type="Proteomes" id="UP000734854"/>
    </source>
</evidence>
<keyword evidence="2" id="KW-0472">Membrane</keyword>
<dbReference type="Proteomes" id="UP000734854">
    <property type="component" value="Unassembled WGS sequence"/>
</dbReference>
<dbReference type="PANTHER" id="PTHR33646">
    <property type="entry name" value="GB|AAF00631.1"/>
    <property type="match status" value="1"/>
</dbReference>
<name>A0A8J5C4E2_ZINOF</name>
<evidence type="ECO:0000256" key="1">
    <source>
        <dbReference type="SAM" id="MobiDB-lite"/>
    </source>
</evidence>
<proteinExistence type="predicted"/>
<reference evidence="3 4" key="1">
    <citation type="submission" date="2020-08" db="EMBL/GenBank/DDBJ databases">
        <title>Plant Genome Project.</title>
        <authorList>
            <person name="Zhang R.-G."/>
        </authorList>
    </citation>
    <scope>NUCLEOTIDE SEQUENCE [LARGE SCALE GENOMIC DNA]</scope>
    <source>
        <tissue evidence="3">Rhizome</tissue>
    </source>
</reference>
<feature type="compositionally biased region" description="Basic and acidic residues" evidence="1">
    <location>
        <begin position="139"/>
        <end position="150"/>
    </location>
</feature>
<organism evidence="3 4">
    <name type="scientific">Zingiber officinale</name>
    <name type="common">Ginger</name>
    <name type="synonym">Amomum zingiber</name>
    <dbReference type="NCBI Taxonomy" id="94328"/>
    <lineage>
        <taxon>Eukaryota</taxon>
        <taxon>Viridiplantae</taxon>
        <taxon>Streptophyta</taxon>
        <taxon>Embryophyta</taxon>
        <taxon>Tracheophyta</taxon>
        <taxon>Spermatophyta</taxon>
        <taxon>Magnoliopsida</taxon>
        <taxon>Liliopsida</taxon>
        <taxon>Zingiberales</taxon>
        <taxon>Zingiberaceae</taxon>
        <taxon>Zingiber</taxon>
    </lineage>
</organism>
<dbReference type="AlphaFoldDB" id="A0A8J5C4E2"/>
<dbReference type="PANTHER" id="PTHR33646:SF6">
    <property type="entry name" value="TRANSMEMBRANE PROTEIN"/>
    <property type="match status" value="1"/>
</dbReference>
<accession>A0A8J5C4E2</accession>
<evidence type="ECO:0000256" key="2">
    <source>
        <dbReference type="SAM" id="Phobius"/>
    </source>
</evidence>
<dbReference type="EMBL" id="JACMSC010000179">
    <property type="protein sequence ID" value="KAG6466327.1"/>
    <property type="molecule type" value="Genomic_DNA"/>
</dbReference>
<comment type="caution">
    <text evidence="3">The sequence shown here is derived from an EMBL/GenBank/DDBJ whole genome shotgun (WGS) entry which is preliminary data.</text>
</comment>
<sequence>MNDRGLSLFSIFVPFFSAEKEKDNVDGFPSSSWMPLSTFTSPLCSKPSSGIAQAQLVVSMEGHDEIRDWEILFGSDSVEDSKPLRSSSADESDDGAIKFDYFGIDSGKRYHKGAGFVDDAHEEDAQVDSDNPSWIDPESDSRCDDHDRTKGEVSFPGIRSDESLVCSEKWWADAEEDVKVVDAEGIREIQAISAVNEDLAQEEPDENVKIHISSGDSEGKSVGLDKALADGEEKRGTVWWKFPFQLLKLCAFNVKPVWSISIAAAAILGVMMLGKRLYRMKEKTRSIPLGIILDEKQIPLLIAFGWLFELDVLIVCDPGLKKLIACIFGKASQWKVHAARLNEAFSVMRRAPIIRPSLTSGGLTPWSVASLQ</sequence>
<feature type="region of interest" description="Disordered" evidence="1">
    <location>
        <begin position="122"/>
        <end position="150"/>
    </location>
</feature>